<dbReference type="SUPFAM" id="SSF53335">
    <property type="entry name" value="S-adenosyl-L-methionine-dependent methyltransferases"/>
    <property type="match status" value="1"/>
</dbReference>
<evidence type="ECO:0000313" key="9">
    <source>
        <dbReference type="Proteomes" id="UP000594121"/>
    </source>
</evidence>
<dbReference type="GO" id="GO:0030488">
    <property type="term" value="P:tRNA methylation"/>
    <property type="evidence" value="ECO:0007669"/>
    <property type="project" value="TreeGrafter"/>
</dbReference>
<evidence type="ECO:0000259" key="7">
    <source>
        <dbReference type="PROSITE" id="PS51165"/>
    </source>
</evidence>
<dbReference type="Pfam" id="PF02926">
    <property type="entry name" value="THUMP"/>
    <property type="match status" value="1"/>
</dbReference>
<keyword evidence="3 8" id="KW-0489">Methyltransferase</keyword>
<dbReference type="PROSITE" id="PS01261">
    <property type="entry name" value="UPF0020"/>
    <property type="match status" value="1"/>
</dbReference>
<reference evidence="8 9" key="1">
    <citation type="submission" date="2020-10" db="EMBL/GenBank/DDBJ databases">
        <title>Thermofilum lucidum 3507LT sp. nov. a novel member of Thermofilaceae family isolated from Chile hot spring, and proposal of description order Thermofilales.</title>
        <authorList>
            <person name="Zayulina K.S."/>
            <person name="Elcheninov A.G."/>
            <person name="Toshchakov S.V."/>
            <person name="Kublanov I.V."/>
        </authorList>
    </citation>
    <scope>NUCLEOTIDE SEQUENCE [LARGE SCALE GENOMIC DNA]</scope>
    <source>
        <strain evidence="8 9">3507LT</strain>
    </source>
</reference>
<dbReference type="InterPro" id="IPR053943">
    <property type="entry name" value="RlmKL-like_Mtase_CS"/>
</dbReference>
<accession>A0A7L9FHE3</accession>
<dbReference type="RefSeq" id="WP_192818167.1">
    <property type="nucleotide sequence ID" value="NZ_CP062310.1"/>
</dbReference>
<dbReference type="PRINTS" id="PR00507">
    <property type="entry name" value="N12N6MTFRASE"/>
</dbReference>
<feature type="domain" description="THUMP" evidence="7">
    <location>
        <begin position="39"/>
        <end position="146"/>
    </location>
</feature>
<dbReference type="Gene3D" id="3.40.50.150">
    <property type="entry name" value="Vaccinia Virus protein VP39"/>
    <property type="match status" value="1"/>
</dbReference>
<gene>
    <name evidence="8" type="ORF">IG193_05280</name>
</gene>
<keyword evidence="6" id="KW-0694">RNA-binding</keyword>
<evidence type="ECO:0000256" key="5">
    <source>
        <dbReference type="ARBA" id="ARBA00022694"/>
    </source>
</evidence>
<dbReference type="SUPFAM" id="SSF143437">
    <property type="entry name" value="THUMP domain-like"/>
    <property type="match status" value="1"/>
</dbReference>
<dbReference type="InterPro" id="IPR000241">
    <property type="entry name" value="RlmKL-like_Mtase"/>
</dbReference>
<evidence type="ECO:0000256" key="6">
    <source>
        <dbReference type="PROSITE-ProRule" id="PRU00529"/>
    </source>
</evidence>
<evidence type="ECO:0000256" key="3">
    <source>
        <dbReference type="ARBA" id="ARBA00022603"/>
    </source>
</evidence>
<dbReference type="Gene3D" id="3.30.2130.30">
    <property type="match status" value="1"/>
</dbReference>
<dbReference type="Pfam" id="PF01170">
    <property type="entry name" value="UPF0020"/>
    <property type="match status" value="1"/>
</dbReference>
<dbReference type="GO" id="GO:0016423">
    <property type="term" value="F:tRNA (guanine) methyltransferase activity"/>
    <property type="evidence" value="ECO:0007669"/>
    <property type="project" value="TreeGrafter"/>
</dbReference>
<proteinExistence type="predicted"/>
<dbReference type="GO" id="GO:0003723">
    <property type="term" value="F:RNA binding"/>
    <property type="evidence" value="ECO:0007669"/>
    <property type="project" value="UniProtKB-UniRule"/>
</dbReference>
<dbReference type="GO" id="GO:0005737">
    <property type="term" value="C:cytoplasm"/>
    <property type="evidence" value="ECO:0007669"/>
    <property type="project" value="UniProtKB-SubCell"/>
</dbReference>
<evidence type="ECO:0000256" key="2">
    <source>
        <dbReference type="ARBA" id="ARBA00022490"/>
    </source>
</evidence>
<dbReference type="SMART" id="SM00981">
    <property type="entry name" value="THUMP"/>
    <property type="match status" value="1"/>
</dbReference>
<evidence type="ECO:0000256" key="1">
    <source>
        <dbReference type="ARBA" id="ARBA00004496"/>
    </source>
</evidence>
<protein>
    <submittedName>
        <fullName evidence="8">Methyltransferase</fullName>
    </submittedName>
</protein>
<keyword evidence="9" id="KW-1185">Reference proteome</keyword>
<organism evidence="8 9">
    <name type="scientific">Infirmifilum lucidum</name>
    <dbReference type="NCBI Taxonomy" id="2776706"/>
    <lineage>
        <taxon>Archaea</taxon>
        <taxon>Thermoproteota</taxon>
        <taxon>Thermoprotei</taxon>
        <taxon>Thermofilales</taxon>
        <taxon>Thermofilaceae</taxon>
        <taxon>Infirmifilum</taxon>
    </lineage>
</organism>
<comment type="subcellular location">
    <subcellularLocation>
        <location evidence="1">Cytoplasm</location>
    </subcellularLocation>
</comment>
<dbReference type="KEGG" id="thel:IG193_05280"/>
<dbReference type="GeneID" id="59149286"/>
<evidence type="ECO:0000256" key="4">
    <source>
        <dbReference type="ARBA" id="ARBA00022679"/>
    </source>
</evidence>
<dbReference type="PANTHER" id="PTHR14911">
    <property type="entry name" value="THUMP DOMAIN-CONTAINING"/>
    <property type="match status" value="1"/>
</dbReference>
<dbReference type="InterPro" id="IPR029063">
    <property type="entry name" value="SAM-dependent_MTases_sf"/>
</dbReference>
<dbReference type="PROSITE" id="PS00092">
    <property type="entry name" value="N6_MTASE"/>
    <property type="match status" value="1"/>
</dbReference>
<dbReference type="InParanoid" id="A0A7L9FHE3"/>
<dbReference type="CDD" id="cd02440">
    <property type="entry name" value="AdoMet_MTases"/>
    <property type="match status" value="1"/>
</dbReference>
<dbReference type="Proteomes" id="UP000594121">
    <property type="component" value="Chromosome"/>
</dbReference>
<dbReference type="PROSITE" id="PS51165">
    <property type="entry name" value="THUMP"/>
    <property type="match status" value="1"/>
</dbReference>
<dbReference type="EMBL" id="CP062310">
    <property type="protein sequence ID" value="QOJ78195.1"/>
    <property type="molecule type" value="Genomic_DNA"/>
</dbReference>
<evidence type="ECO:0000313" key="8">
    <source>
        <dbReference type="EMBL" id="QOJ78195.1"/>
    </source>
</evidence>
<dbReference type="InterPro" id="IPR004114">
    <property type="entry name" value="THUMP_dom"/>
</dbReference>
<keyword evidence="4 8" id="KW-0808">Transferase</keyword>
<dbReference type="InterPro" id="IPR002052">
    <property type="entry name" value="DNA_methylase_N6_adenine_CS"/>
</dbReference>
<sequence>MKLLLTTVPGLEFIVKEEMSEAYGHLDIHFNVLTGRVFAEVKEPIARVLALRSVENIRFILEEDRTLEGAIERSLDEVRDLSKGLRTFAVHAERVTKEVGFTSLDLAREAGRILLEKLGLRVQLDAPDIVFYVEYDRGVYRFGVDITPFSTLRDRPYRKALHKSALNPIIAYAMCRLAGPARRILDPFCGSGTIVLEYLSLYPEAEGLCGDVETETALKASENAKTEGLAHIYVQDVLKPALRKGLEVDAIITNPPFGIREKAVGRLRRVYEALFMMAEELLSSKGKLVMITPRRELVQAKSLYLEREIVINEGGLASWIYVFGRG</sequence>
<dbReference type="AlphaFoldDB" id="A0A7L9FHE3"/>
<name>A0A7L9FHE3_9CREN</name>
<dbReference type="PANTHER" id="PTHR14911:SF13">
    <property type="entry name" value="TRNA (GUANINE(6)-N2)-METHYLTRANSFERASE THUMP3"/>
    <property type="match status" value="1"/>
</dbReference>
<keyword evidence="5" id="KW-0819">tRNA processing</keyword>
<keyword evidence="2" id="KW-0963">Cytoplasm</keyword>